<accession>A0AAW1D8U2</accession>
<dbReference type="Proteomes" id="UP001461498">
    <property type="component" value="Unassembled WGS sequence"/>
</dbReference>
<reference evidence="1 2" key="1">
    <citation type="submission" date="2022-12" db="EMBL/GenBank/DDBJ databases">
        <title>Chromosome-level genome assembly of true bugs.</title>
        <authorList>
            <person name="Ma L."/>
            <person name="Li H."/>
        </authorList>
    </citation>
    <scope>NUCLEOTIDE SEQUENCE [LARGE SCALE GENOMIC DNA]</scope>
    <source>
        <strain evidence="1">Lab_2022b</strain>
    </source>
</reference>
<dbReference type="EMBL" id="JAPXFL010000004">
    <property type="protein sequence ID" value="KAK9507373.1"/>
    <property type="molecule type" value="Genomic_DNA"/>
</dbReference>
<proteinExistence type="predicted"/>
<organism evidence="1 2">
    <name type="scientific">Rhynocoris fuscipes</name>
    <dbReference type="NCBI Taxonomy" id="488301"/>
    <lineage>
        <taxon>Eukaryota</taxon>
        <taxon>Metazoa</taxon>
        <taxon>Ecdysozoa</taxon>
        <taxon>Arthropoda</taxon>
        <taxon>Hexapoda</taxon>
        <taxon>Insecta</taxon>
        <taxon>Pterygota</taxon>
        <taxon>Neoptera</taxon>
        <taxon>Paraneoptera</taxon>
        <taxon>Hemiptera</taxon>
        <taxon>Heteroptera</taxon>
        <taxon>Panheteroptera</taxon>
        <taxon>Cimicomorpha</taxon>
        <taxon>Reduviidae</taxon>
        <taxon>Harpactorinae</taxon>
        <taxon>Harpactorini</taxon>
        <taxon>Rhynocoris</taxon>
    </lineage>
</organism>
<keyword evidence="2" id="KW-1185">Reference proteome</keyword>
<evidence type="ECO:0000313" key="2">
    <source>
        <dbReference type="Proteomes" id="UP001461498"/>
    </source>
</evidence>
<evidence type="ECO:0000313" key="1">
    <source>
        <dbReference type="EMBL" id="KAK9507373.1"/>
    </source>
</evidence>
<gene>
    <name evidence="1" type="ORF">O3M35_007246</name>
</gene>
<name>A0AAW1D8U2_9HEMI</name>
<protein>
    <submittedName>
        <fullName evidence="1">Uncharacterized protein</fullName>
    </submittedName>
</protein>
<comment type="caution">
    <text evidence="1">The sequence shown here is derived from an EMBL/GenBank/DDBJ whole genome shotgun (WGS) entry which is preliminary data.</text>
</comment>
<dbReference type="AlphaFoldDB" id="A0AAW1D8U2"/>
<sequence length="74" mass="8350">MSRIGVQIDPLCPSDSGSTADANHIILECNRYKTTQTDTNYGKQQSIPNVHFQPISKPYLLTIETEYISTFMNI</sequence>